<reference evidence="7" key="2">
    <citation type="submission" date="2020-09" db="EMBL/GenBank/DDBJ databases">
        <authorList>
            <person name="Sun Q."/>
            <person name="Sedlacek I."/>
        </authorList>
    </citation>
    <scope>NUCLEOTIDE SEQUENCE</scope>
    <source>
        <strain evidence="7">CCM 8711</strain>
    </source>
</reference>
<dbReference type="Proteomes" id="UP000662074">
    <property type="component" value="Unassembled WGS sequence"/>
</dbReference>
<dbReference type="SUPFAM" id="SSF51445">
    <property type="entry name" value="(Trans)glycosidases"/>
    <property type="match status" value="1"/>
</dbReference>
<dbReference type="Gene3D" id="3.20.20.80">
    <property type="entry name" value="Glycosidases"/>
    <property type="match status" value="1"/>
</dbReference>
<dbReference type="AlphaFoldDB" id="A0A917N287"/>
<dbReference type="GO" id="GO:0006004">
    <property type="term" value="P:fucose metabolic process"/>
    <property type="evidence" value="ECO:0007669"/>
    <property type="project" value="TreeGrafter"/>
</dbReference>
<dbReference type="InterPro" id="IPR000421">
    <property type="entry name" value="FA58C"/>
</dbReference>
<evidence type="ECO:0000256" key="3">
    <source>
        <dbReference type="ARBA" id="ARBA00022729"/>
    </source>
</evidence>
<dbReference type="EMBL" id="BMDO01000008">
    <property type="protein sequence ID" value="GGI51681.1"/>
    <property type="molecule type" value="Genomic_DNA"/>
</dbReference>
<evidence type="ECO:0000256" key="1">
    <source>
        <dbReference type="ARBA" id="ARBA00007951"/>
    </source>
</evidence>
<protein>
    <recommendedName>
        <fullName evidence="2">alpha-L-fucosidase</fullName>
        <ecNumber evidence="2">3.2.1.51</ecNumber>
    </recommendedName>
</protein>
<evidence type="ECO:0000313" key="8">
    <source>
        <dbReference type="Proteomes" id="UP000662074"/>
    </source>
</evidence>
<accession>A0A917N287</accession>
<gene>
    <name evidence="7" type="ORF">GCM10011425_28930</name>
</gene>
<dbReference type="InterPro" id="IPR057739">
    <property type="entry name" value="Glyco_hydro_29_N"/>
</dbReference>
<keyword evidence="5" id="KW-0326">Glycosidase</keyword>
<dbReference type="Pfam" id="PF01120">
    <property type="entry name" value="Alpha_L_fucos"/>
    <property type="match status" value="1"/>
</dbReference>
<dbReference type="GO" id="GO:0016139">
    <property type="term" value="P:glycoside catabolic process"/>
    <property type="evidence" value="ECO:0007669"/>
    <property type="project" value="TreeGrafter"/>
</dbReference>
<comment type="caution">
    <text evidence="7">The sequence shown here is derived from an EMBL/GenBank/DDBJ whole genome shotgun (WGS) entry which is preliminary data.</text>
</comment>
<evidence type="ECO:0000313" key="7">
    <source>
        <dbReference type="EMBL" id="GGI51681.1"/>
    </source>
</evidence>
<dbReference type="RefSeq" id="WP_415783245.1">
    <property type="nucleotide sequence ID" value="NZ_CBCSDW010000005.1"/>
</dbReference>
<feature type="domain" description="F5/8 type C" evidence="6">
    <location>
        <begin position="573"/>
        <end position="691"/>
    </location>
</feature>
<keyword evidence="3" id="KW-0732">Signal</keyword>
<comment type="similarity">
    <text evidence="1">Belongs to the glycosyl hydrolase 29 family.</text>
</comment>
<evidence type="ECO:0000256" key="4">
    <source>
        <dbReference type="ARBA" id="ARBA00022801"/>
    </source>
</evidence>
<dbReference type="PANTHER" id="PTHR10030:SF37">
    <property type="entry name" value="ALPHA-L-FUCOSIDASE-RELATED"/>
    <property type="match status" value="1"/>
</dbReference>
<dbReference type="SUPFAM" id="SSF49785">
    <property type="entry name" value="Galactose-binding domain-like"/>
    <property type="match status" value="2"/>
</dbReference>
<organism evidence="7 8">
    <name type="scientific">Mucilaginibacter galii</name>
    <dbReference type="NCBI Taxonomy" id="2005073"/>
    <lineage>
        <taxon>Bacteria</taxon>
        <taxon>Pseudomonadati</taxon>
        <taxon>Bacteroidota</taxon>
        <taxon>Sphingobacteriia</taxon>
        <taxon>Sphingobacteriales</taxon>
        <taxon>Sphingobacteriaceae</taxon>
        <taxon>Mucilaginibacter</taxon>
    </lineage>
</organism>
<dbReference type="SMART" id="SM00812">
    <property type="entry name" value="Alpha_L_fucos"/>
    <property type="match status" value="1"/>
</dbReference>
<dbReference type="GO" id="GO:0005764">
    <property type="term" value="C:lysosome"/>
    <property type="evidence" value="ECO:0007669"/>
    <property type="project" value="TreeGrafter"/>
</dbReference>
<dbReference type="InterPro" id="IPR000933">
    <property type="entry name" value="Glyco_hydro_29"/>
</dbReference>
<keyword evidence="4" id="KW-0378">Hydrolase</keyword>
<evidence type="ECO:0000256" key="2">
    <source>
        <dbReference type="ARBA" id="ARBA00012662"/>
    </source>
</evidence>
<dbReference type="Gene3D" id="2.60.120.260">
    <property type="entry name" value="Galactose-binding domain-like"/>
    <property type="match status" value="2"/>
</dbReference>
<dbReference type="InterPro" id="IPR008979">
    <property type="entry name" value="Galactose-bd-like_sf"/>
</dbReference>
<dbReference type="PROSITE" id="PS50022">
    <property type="entry name" value="FA58C_3"/>
    <property type="match status" value="1"/>
</dbReference>
<dbReference type="PANTHER" id="PTHR10030">
    <property type="entry name" value="ALPHA-L-FUCOSIDASE"/>
    <property type="match status" value="1"/>
</dbReference>
<proteinExistence type="inferred from homology"/>
<keyword evidence="8" id="KW-1185">Reference proteome</keyword>
<evidence type="ECO:0000256" key="5">
    <source>
        <dbReference type="ARBA" id="ARBA00023295"/>
    </source>
</evidence>
<sequence length="691" mass="76524">MCAIAQKAPKPYGALPSKAQLSWHEMEMYCIIHFGVDTYTDKEWGYGDEDPKLINPVKFDAGQIVGAAKAGGFKGIVVVAKHHDGLCLWPTQTTPHNISQSTWKGGKGDMVKAYQLACQTLGMQMGLYCSPWDRNSAYYGKPEYVEIYRRQLKELYSRYGKLFISWHDGANGGDGYYGGAREVRKIDRTTYYGWDSTWAITRKMQPDATIFGDVGPDVRWVGNEEGYAGETCWATYDPEAPDVGKQPANGYSKYELATEGTLNGKHWMPAECDVSLRPGWFYHASQNSQVKSPYKLLNLYYNSVGRGANLDLGLSPNPQGLLNPEDVTSLQKFGQVLKQTFATNLAAGATLTASNVRAKSSKSFGPQNLFDKSRYTYWATDDQVTNPQLTLTLAGKKTFNVIRLRENIKLGQRIRAFAVEAWMDGSWKEIASATSIGANRLIRLPQNITTNKVRLKITESPVCIALSDFGLYKEPIHLTAPVIKRDISGNVSIATGAPVSAIHYTLNGSLPNLRSPVYIKPISLPAGGLVKALAIDGNQQSEVSTRQFNLSKGDWKVIIGQNAARTRAPFAIDDDPNTIWSTLQSDTTQQFLPAELVININRAADLKGFTYLPRQDKKTAGLVDQYAFFTSNDGENWQQVAQGEFSNIKSNPIEQIVEFKQQVNVRFVKFKALHVINGNGATAAEIGLIEK</sequence>
<dbReference type="EC" id="3.2.1.51" evidence="2"/>
<dbReference type="InterPro" id="IPR017853">
    <property type="entry name" value="GH"/>
</dbReference>
<dbReference type="InterPro" id="IPR026876">
    <property type="entry name" value="Fn3_assoc_repeat"/>
</dbReference>
<evidence type="ECO:0000259" key="6">
    <source>
        <dbReference type="PROSITE" id="PS50022"/>
    </source>
</evidence>
<name>A0A917N287_9SPHI</name>
<reference evidence="7" key="1">
    <citation type="journal article" date="2014" name="Int. J. Syst. Evol. Microbiol.">
        <title>Complete genome sequence of Corynebacterium casei LMG S-19264T (=DSM 44701T), isolated from a smear-ripened cheese.</title>
        <authorList>
            <consortium name="US DOE Joint Genome Institute (JGI-PGF)"/>
            <person name="Walter F."/>
            <person name="Albersmeier A."/>
            <person name="Kalinowski J."/>
            <person name="Ruckert C."/>
        </authorList>
    </citation>
    <scope>NUCLEOTIDE SEQUENCE</scope>
    <source>
        <strain evidence="7">CCM 8711</strain>
    </source>
</reference>
<dbReference type="Pfam" id="PF13287">
    <property type="entry name" value="Fn3_assoc"/>
    <property type="match status" value="1"/>
</dbReference>
<dbReference type="Pfam" id="PF00754">
    <property type="entry name" value="F5_F8_type_C"/>
    <property type="match status" value="2"/>
</dbReference>
<dbReference type="GO" id="GO:0004560">
    <property type="term" value="F:alpha-L-fucosidase activity"/>
    <property type="evidence" value="ECO:0007669"/>
    <property type="project" value="InterPro"/>
</dbReference>